<protein>
    <submittedName>
        <fullName evidence="1">Uncharacterized protein</fullName>
    </submittedName>
</protein>
<evidence type="ECO:0000313" key="2">
    <source>
        <dbReference type="Proteomes" id="UP000054217"/>
    </source>
</evidence>
<organism evidence="1 2">
    <name type="scientific">Pisolithus tinctorius Marx 270</name>
    <dbReference type="NCBI Taxonomy" id="870435"/>
    <lineage>
        <taxon>Eukaryota</taxon>
        <taxon>Fungi</taxon>
        <taxon>Dikarya</taxon>
        <taxon>Basidiomycota</taxon>
        <taxon>Agaricomycotina</taxon>
        <taxon>Agaricomycetes</taxon>
        <taxon>Agaricomycetidae</taxon>
        <taxon>Boletales</taxon>
        <taxon>Sclerodermatineae</taxon>
        <taxon>Pisolithaceae</taxon>
        <taxon>Pisolithus</taxon>
    </lineage>
</organism>
<evidence type="ECO:0000313" key="1">
    <source>
        <dbReference type="EMBL" id="KIO04386.1"/>
    </source>
</evidence>
<gene>
    <name evidence="1" type="ORF">M404DRAFT_1000516</name>
</gene>
<dbReference type="InParanoid" id="A0A0C3P9B5"/>
<dbReference type="AlphaFoldDB" id="A0A0C3P9B5"/>
<dbReference type="EMBL" id="KN831971">
    <property type="protein sequence ID" value="KIO04386.1"/>
    <property type="molecule type" value="Genomic_DNA"/>
</dbReference>
<keyword evidence="2" id="KW-1185">Reference proteome</keyword>
<name>A0A0C3P9B5_PISTI</name>
<reference evidence="2" key="2">
    <citation type="submission" date="2015-01" db="EMBL/GenBank/DDBJ databases">
        <title>Evolutionary Origins and Diversification of the Mycorrhizal Mutualists.</title>
        <authorList>
            <consortium name="DOE Joint Genome Institute"/>
            <consortium name="Mycorrhizal Genomics Consortium"/>
            <person name="Kohler A."/>
            <person name="Kuo A."/>
            <person name="Nagy L.G."/>
            <person name="Floudas D."/>
            <person name="Copeland A."/>
            <person name="Barry K.W."/>
            <person name="Cichocki N."/>
            <person name="Veneault-Fourrey C."/>
            <person name="LaButti K."/>
            <person name="Lindquist E.A."/>
            <person name="Lipzen A."/>
            <person name="Lundell T."/>
            <person name="Morin E."/>
            <person name="Murat C."/>
            <person name="Riley R."/>
            <person name="Ohm R."/>
            <person name="Sun H."/>
            <person name="Tunlid A."/>
            <person name="Henrissat B."/>
            <person name="Grigoriev I.V."/>
            <person name="Hibbett D.S."/>
            <person name="Martin F."/>
        </authorList>
    </citation>
    <scope>NUCLEOTIDE SEQUENCE [LARGE SCALE GENOMIC DNA]</scope>
    <source>
        <strain evidence="2">Marx 270</strain>
    </source>
</reference>
<accession>A0A0C3P9B5</accession>
<reference evidence="1 2" key="1">
    <citation type="submission" date="2014-04" db="EMBL/GenBank/DDBJ databases">
        <authorList>
            <consortium name="DOE Joint Genome Institute"/>
            <person name="Kuo A."/>
            <person name="Kohler A."/>
            <person name="Costa M.D."/>
            <person name="Nagy L.G."/>
            <person name="Floudas D."/>
            <person name="Copeland A."/>
            <person name="Barry K.W."/>
            <person name="Cichocki N."/>
            <person name="Veneault-Fourrey C."/>
            <person name="LaButti K."/>
            <person name="Lindquist E.A."/>
            <person name="Lipzen A."/>
            <person name="Lundell T."/>
            <person name="Morin E."/>
            <person name="Murat C."/>
            <person name="Sun H."/>
            <person name="Tunlid A."/>
            <person name="Henrissat B."/>
            <person name="Grigoriev I.V."/>
            <person name="Hibbett D.S."/>
            <person name="Martin F."/>
            <person name="Nordberg H.P."/>
            <person name="Cantor M.N."/>
            <person name="Hua S.X."/>
        </authorList>
    </citation>
    <scope>NUCLEOTIDE SEQUENCE [LARGE SCALE GENOMIC DNA]</scope>
    <source>
        <strain evidence="1 2">Marx 270</strain>
    </source>
</reference>
<dbReference type="Proteomes" id="UP000054217">
    <property type="component" value="Unassembled WGS sequence"/>
</dbReference>
<sequence>MHQLSSLSNRTFVDTENVIQHLDHRCLSANLSIQWFDPLLNKVLDNFISNVGAVTTMSADRRQARSAKEVPTTRAIAMCAPSSKAA</sequence>
<proteinExistence type="predicted"/>
<dbReference type="HOGENOM" id="CLU_2498755_0_0_1"/>